<dbReference type="GO" id="GO:0005737">
    <property type="term" value="C:cytoplasm"/>
    <property type="evidence" value="ECO:0007669"/>
    <property type="project" value="InterPro"/>
</dbReference>
<dbReference type="EMBL" id="OFSM01000009">
    <property type="protein sequence ID" value="SOY29373.1"/>
    <property type="molecule type" value="Genomic_DNA"/>
</dbReference>
<accession>A0A2K4ZFX7</accession>
<dbReference type="PANTHER" id="PTHR11963:SF23">
    <property type="entry name" value="CYTOSOL AMINOPEPTIDASE"/>
    <property type="match status" value="1"/>
</dbReference>
<keyword evidence="2 10" id="KW-0031">Aminopeptidase</keyword>
<evidence type="ECO:0000256" key="8">
    <source>
        <dbReference type="ARBA" id="ARBA00050061"/>
    </source>
</evidence>
<dbReference type="Pfam" id="PF00883">
    <property type="entry name" value="Peptidase_M17"/>
    <property type="match status" value="1"/>
</dbReference>
<dbReference type="AlphaFoldDB" id="A0A2K4ZFX7"/>
<proteinExistence type="inferred from homology"/>
<dbReference type="Proteomes" id="UP000236311">
    <property type="component" value="Unassembled WGS sequence"/>
</dbReference>
<protein>
    <recommendedName>
        <fullName evidence="7">Probable cytosol aminopeptidase</fullName>
    </recommendedName>
    <alternativeName>
        <fullName evidence="8">Leucine aminopeptidase</fullName>
    </alternativeName>
    <alternativeName>
        <fullName evidence="5">Leucyl aminopeptidase</fullName>
    </alternativeName>
</protein>
<evidence type="ECO:0000256" key="7">
    <source>
        <dbReference type="ARBA" id="ARBA00050021"/>
    </source>
</evidence>
<evidence type="ECO:0000256" key="6">
    <source>
        <dbReference type="ARBA" id="ARBA00049972"/>
    </source>
</evidence>
<dbReference type="SUPFAM" id="SSF53187">
    <property type="entry name" value="Zn-dependent exopeptidases"/>
    <property type="match status" value="1"/>
</dbReference>
<feature type="domain" description="Cytosol aminopeptidase" evidence="9">
    <location>
        <begin position="289"/>
        <end position="296"/>
    </location>
</feature>
<evidence type="ECO:0000256" key="3">
    <source>
        <dbReference type="ARBA" id="ARBA00022670"/>
    </source>
</evidence>
<keyword evidence="3" id="KW-0645">Protease</keyword>
<dbReference type="GO" id="GO:0070006">
    <property type="term" value="F:metalloaminopeptidase activity"/>
    <property type="evidence" value="ECO:0007669"/>
    <property type="project" value="InterPro"/>
</dbReference>
<dbReference type="InterPro" id="IPR000819">
    <property type="entry name" value="Peptidase_M17_C"/>
</dbReference>
<organism evidence="10 11">
    <name type="scientific">Acetatifactor muris</name>
    <dbReference type="NCBI Taxonomy" id="879566"/>
    <lineage>
        <taxon>Bacteria</taxon>
        <taxon>Bacillati</taxon>
        <taxon>Bacillota</taxon>
        <taxon>Clostridia</taxon>
        <taxon>Lachnospirales</taxon>
        <taxon>Lachnospiraceae</taxon>
        <taxon>Acetatifactor</taxon>
    </lineage>
</organism>
<dbReference type="PRINTS" id="PR00481">
    <property type="entry name" value="LAMNOPPTDASE"/>
</dbReference>
<evidence type="ECO:0000259" key="9">
    <source>
        <dbReference type="PROSITE" id="PS00631"/>
    </source>
</evidence>
<comment type="similarity">
    <text evidence="1">Belongs to the peptidase M17 family.</text>
</comment>
<sequence>MKFVHKKEMQKNIPVLTLDENQDRESLRDSANRLGYALREDCQFDVDAFAEGVFDGPAGEAAEFFTECLLQGAYRFGREALKLCCRGNVYALRDRLAAVPDVTVCLVSKEEIEEATAKGEALGRCRNYARMLGDLPSNYLTADDFCLYAEQLVRDRPSLSLEIYRDRELTEMGCGGILAVNQASGTPAALLHLRYGGKGKGPVTALVGKGVMFDSGGMHLKSMGDMEGMKYDMCGGADVLCLLEYAADISCAFPLEGVIPLAENAVGDRSLRMGDVITMLSGRTVEVYNTDAEGRLLLGDGLFFAAERGDRLIDLGTLTCSCREALGDETTGFFCNEEALADLVEKAAAGSGEPVWRLPLGERYKRQLFWTKTADMANYMPDKKAGASVAGCFLEEFTKGKPWAHFDMVGPAVSRRENGRLQTGATGTMFAAVAKLLEM</sequence>
<dbReference type="InterPro" id="IPR011356">
    <property type="entry name" value="Leucine_aapep/pepB"/>
</dbReference>
<evidence type="ECO:0000256" key="1">
    <source>
        <dbReference type="ARBA" id="ARBA00009528"/>
    </source>
</evidence>
<name>A0A2K4ZFX7_9FIRM</name>
<evidence type="ECO:0000256" key="4">
    <source>
        <dbReference type="ARBA" id="ARBA00022801"/>
    </source>
</evidence>
<keyword evidence="11" id="KW-1185">Reference proteome</keyword>
<evidence type="ECO:0000313" key="11">
    <source>
        <dbReference type="Proteomes" id="UP000236311"/>
    </source>
</evidence>
<gene>
    <name evidence="10" type="primary">pepA</name>
    <name evidence="10" type="ORF">AMURIS_02088</name>
</gene>
<evidence type="ECO:0000256" key="2">
    <source>
        <dbReference type="ARBA" id="ARBA00022438"/>
    </source>
</evidence>
<evidence type="ECO:0000313" key="10">
    <source>
        <dbReference type="EMBL" id="SOY29373.1"/>
    </source>
</evidence>
<dbReference type="PROSITE" id="PS00631">
    <property type="entry name" value="CYTOSOL_AP"/>
    <property type="match status" value="1"/>
</dbReference>
<dbReference type="OrthoDB" id="9809354at2"/>
<dbReference type="RefSeq" id="WP_103239470.1">
    <property type="nucleotide sequence ID" value="NZ_JANJZD010000009.1"/>
</dbReference>
<evidence type="ECO:0000256" key="5">
    <source>
        <dbReference type="ARBA" id="ARBA00033172"/>
    </source>
</evidence>
<dbReference type="GO" id="GO:0006508">
    <property type="term" value="P:proteolysis"/>
    <property type="evidence" value="ECO:0007669"/>
    <property type="project" value="UniProtKB-KW"/>
</dbReference>
<keyword evidence="4 10" id="KW-0378">Hydrolase</keyword>
<comment type="function">
    <text evidence="6">Presumably involved in the processing and regular turnover of intracellular proteins. Catalyzes the removal of unsubstituted N-terminal amino acids from various peptides.</text>
</comment>
<dbReference type="CDD" id="cd00433">
    <property type="entry name" value="Peptidase_M17"/>
    <property type="match status" value="1"/>
</dbReference>
<reference evidence="10 11" key="1">
    <citation type="submission" date="2018-01" db="EMBL/GenBank/DDBJ databases">
        <authorList>
            <person name="Gaut B.S."/>
            <person name="Morton B.R."/>
            <person name="Clegg M.T."/>
            <person name="Duvall M.R."/>
        </authorList>
    </citation>
    <scope>NUCLEOTIDE SEQUENCE [LARGE SCALE GENOMIC DNA]</scope>
    <source>
        <strain evidence="10">GP69</strain>
    </source>
</reference>
<dbReference type="GO" id="GO:0030145">
    <property type="term" value="F:manganese ion binding"/>
    <property type="evidence" value="ECO:0007669"/>
    <property type="project" value="InterPro"/>
</dbReference>
<dbReference type="PANTHER" id="PTHR11963">
    <property type="entry name" value="LEUCINE AMINOPEPTIDASE-RELATED"/>
    <property type="match status" value="1"/>
</dbReference>
<dbReference type="Gene3D" id="3.40.630.10">
    <property type="entry name" value="Zn peptidases"/>
    <property type="match status" value="1"/>
</dbReference>